<keyword evidence="2" id="KW-0560">Oxidoreductase</keyword>
<dbReference type="EMBL" id="FUWO01000009">
    <property type="protein sequence ID" value="SJZ57698.1"/>
    <property type="molecule type" value="Genomic_DNA"/>
</dbReference>
<dbReference type="PANTHER" id="PTHR22604">
    <property type="entry name" value="OXIDOREDUCTASES"/>
    <property type="match status" value="1"/>
</dbReference>
<dbReference type="InterPro" id="IPR055170">
    <property type="entry name" value="GFO_IDH_MocA-like_dom"/>
</dbReference>
<dbReference type="Pfam" id="PF22725">
    <property type="entry name" value="GFO_IDH_MocA_C3"/>
    <property type="match status" value="1"/>
</dbReference>
<evidence type="ECO:0000256" key="1">
    <source>
        <dbReference type="ARBA" id="ARBA00010928"/>
    </source>
</evidence>
<accession>A0A1T4LT38</accession>
<feature type="domain" description="Gfo/Idh/MocA-like oxidoreductase N-terminal" evidence="3">
    <location>
        <begin position="2"/>
        <end position="119"/>
    </location>
</feature>
<dbReference type="InterPro" id="IPR050984">
    <property type="entry name" value="Gfo/Idh/MocA_domain"/>
</dbReference>
<evidence type="ECO:0000259" key="3">
    <source>
        <dbReference type="Pfam" id="PF01408"/>
    </source>
</evidence>
<sequence length="324" mass="36658">MVKVGIIGAGNIARKMAHTINCEEKATAYAIAARDLTRAQAFADEFDFEKAYGSYLELVEDPEVELVYVATTHNFHYEHCKLAMNHGKHVLCEKAITINANQLAELIKLAHEKQVTFMEAIWSRFMPLQLKLKQMLDEGVIGTPRLIQSNHGALLEDKERMYRPDLAGGALLDLGVYNVHFVMQMFGNDYATVSSSMDLTDEGVDRTTAITLTYPDGRMAQMLTTMATMRYTDVLIIGDKGMFRIDGSNHIDLMRLYDQDNQLVETYQRPADNGGFDFQLREAINLIEQGKIESDIVSLEDSLVVMRLMDTVRAQHGFKYPEEK</sequence>
<dbReference type="GO" id="GO:0016491">
    <property type="term" value="F:oxidoreductase activity"/>
    <property type="evidence" value="ECO:0007669"/>
    <property type="project" value="UniProtKB-KW"/>
</dbReference>
<dbReference type="Pfam" id="PF01408">
    <property type="entry name" value="GFO_IDH_MocA"/>
    <property type="match status" value="1"/>
</dbReference>
<dbReference type="Gene3D" id="3.40.50.720">
    <property type="entry name" value="NAD(P)-binding Rossmann-like Domain"/>
    <property type="match status" value="1"/>
</dbReference>
<evidence type="ECO:0000256" key="2">
    <source>
        <dbReference type="ARBA" id="ARBA00023002"/>
    </source>
</evidence>
<reference evidence="6" key="1">
    <citation type="submission" date="2017-02" db="EMBL/GenBank/DDBJ databases">
        <authorList>
            <person name="Varghese N."/>
            <person name="Submissions S."/>
        </authorList>
    </citation>
    <scope>NUCLEOTIDE SEQUENCE [LARGE SCALE GENOMIC DNA]</scope>
    <source>
        <strain evidence="6">DSM 15739</strain>
    </source>
</reference>
<dbReference type="InterPro" id="IPR000683">
    <property type="entry name" value="Gfo/Idh/MocA-like_OxRdtase_N"/>
</dbReference>
<organism evidence="5 6">
    <name type="scientific">Globicatella sulfidifaciens DSM 15739</name>
    <dbReference type="NCBI Taxonomy" id="1121925"/>
    <lineage>
        <taxon>Bacteria</taxon>
        <taxon>Bacillati</taxon>
        <taxon>Bacillota</taxon>
        <taxon>Bacilli</taxon>
        <taxon>Lactobacillales</taxon>
        <taxon>Aerococcaceae</taxon>
        <taxon>Globicatella</taxon>
    </lineage>
</organism>
<gene>
    <name evidence="5" type="ORF">SAMN02746011_01187</name>
</gene>
<keyword evidence="6" id="KW-1185">Reference proteome</keyword>
<dbReference type="Proteomes" id="UP000189941">
    <property type="component" value="Unassembled WGS sequence"/>
</dbReference>
<proteinExistence type="inferred from homology"/>
<evidence type="ECO:0000313" key="5">
    <source>
        <dbReference type="EMBL" id="SJZ57698.1"/>
    </source>
</evidence>
<feature type="domain" description="GFO/IDH/MocA-like oxidoreductase" evidence="4">
    <location>
        <begin position="131"/>
        <end position="244"/>
    </location>
</feature>
<dbReference type="OrthoDB" id="9815825at2"/>
<dbReference type="RefSeq" id="WP_078755935.1">
    <property type="nucleotide sequence ID" value="NZ_FUWO01000009.1"/>
</dbReference>
<dbReference type="GO" id="GO:0000166">
    <property type="term" value="F:nucleotide binding"/>
    <property type="evidence" value="ECO:0007669"/>
    <property type="project" value="InterPro"/>
</dbReference>
<dbReference type="STRING" id="1121925.SAMN02746011_01187"/>
<protein>
    <submittedName>
        <fullName evidence="5">Predicted dehydrogenase</fullName>
    </submittedName>
</protein>
<dbReference type="PANTHER" id="PTHR22604:SF105">
    <property type="entry name" value="TRANS-1,2-DIHYDROBENZENE-1,2-DIOL DEHYDROGENASE"/>
    <property type="match status" value="1"/>
</dbReference>
<evidence type="ECO:0000313" key="6">
    <source>
        <dbReference type="Proteomes" id="UP000189941"/>
    </source>
</evidence>
<dbReference type="SUPFAM" id="SSF51735">
    <property type="entry name" value="NAD(P)-binding Rossmann-fold domains"/>
    <property type="match status" value="1"/>
</dbReference>
<comment type="similarity">
    <text evidence="1">Belongs to the Gfo/Idh/MocA family.</text>
</comment>
<evidence type="ECO:0000259" key="4">
    <source>
        <dbReference type="Pfam" id="PF22725"/>
    </source>
</evidence>
<dbReference type="SUPFAM" id="SSF55347">
    <property type="entry name" value="Glyceraldehyde-3-phosphate dehydrogenase-like, C-terminal domain"/>
    <property type="match status" value="1"/>
</dbReference>
<name>A0A1T4LT38_9LACT</name>
<dbReference type="InterPro" id="IPR036291">
    <property type="entry name" value="NAD(P)-bd_dom_sf"/>
</dbReference>
<dbReference type="AlphaFoldDB" id="A0A1T4LT38"/>
<dbReference type="Gene3D" id="3.30.360.10">
    <property type="entry name" value="Dihydrodipicolinate Reductase, domain 2"/>
    <property type="match status" value="1"/>
</dbReference>